<proteinExistence type="predicted"/>
<evidence type="ECO:0000313" key="2">
    <source>
        <dbReference type="Proteomes" id="UP000823773"/>
    </source>
</evidence>
<accession>A0ACC5T5W2</accession>
<evidence type="ECO:0000313" key="1">
    <source>
        <dbReference type="EMBL" id="MBP1876339.1"/>
    </source>
</evidence>
<dbReference type="Proteomes" id="UP000823773">
    <property type="component" value="Unassembled WGS sequence"/>
</dbReference>
<keyword evidence="2" id="KW-1185">Reference proteome</keyword>
<gene>
    <name evidence="1" type="ORF">J2Z19_006089</name>
</gene>
<reference evidence="1" key="1">
    <citation type="submission" date="2021-03" db="EMBL/GenBank/DDBJ databases">
        <title>Genomic Encyclopedia of Type Strains, Phase IV (KMG-IV): sequencing the most valuable type-strain genomes for metagenomic binning, comparative biology and taxonomic classification.</title>
        <authorList>
            <person name="Goeker M."/>
        </authorList>
    </citation>
    <scope>NUCLEOTIDE SEQUENCE</scope>
    <source>
        <strain evidence="1">DSM 18131</strain>
    </source>
</reference>
<comment type="caution">
    <text evidence="1">The sequence shown here is derived from an EMBL/GenBank/DDBJ whole genome shotgun (WGS) entry which is preliminary data.</text>
</comment>
<sequence length="164" mass="18669">MKSSPLKQLLLPLRNDGRRGSSTWLQFCPRCLADDAQPYFRQRWRFATQVSCLIHGCGLRDRCPCCASRIAPFDQVELVPQHFCAGCGFDLRRAPNIVVRAPARRLDRCINDICRMEAITGSLTRGNPGQRRAGQALIYIRGGQNWALTRRHSIFDWISAHGRM</sequence>
<dbReference type="EMBL" id="JAGGJR010000016">
    <property type="protein sequence ID" value="MBP1876339.1"/>
    <property type="molecule type" value="Genomic_DNA"/>
</dbReference>
<name>A0ACC5T5W2_ENSAD</name>
<protein>
    <submittedName>
        <fullName evidence="1">Uncharacterized protein</fullName>
    </submittedName>
</protein>
<organism evidence="1 2">
    <name type="scientific">Ensifer adhaerens</name>
    <name type="common">Sinorhizobium morelense</name>
    <dbReference type="NCBI Taxonomy" id="106592"/>
    <lineage>
        <taxon>Bacteria</taxon>
        <taxon>Pseudomonadati</taxon>
        <taxon>Pseudomonadota</taxon>
        <taxon>Alphaproteobacteria</taxon>
        <taxon>Hyphomicrobiales</taxon>
        <taxon>Rhizobiaceae</taxon>
        <taxon>Sinorhizobium/Ensifer group</taxon>
        <taxon>Ensifer</taxon>
    </lineage>
</organism>